<dbReference type="EMBL" id="JAKLJA010000005">
    <property type="protein sequence ID" value="MCG5073516.1"/>
    <property type="molecule type" value="Genomic_DNA"/>
</dbReference>
<dbReference type="NCBIfam" id="TIGR02433">
    <property type="entry name" value="lysidine_TilS_C"/>
    <property type="match status" value="1"/>
</dbReference>
<evidence type="ECO:0000256" key="5">
    <source>
        <dbReference type="ARBA" id="ARBA00022741"/>
    </source>
</evidence>
<dbReference type="GO" id="GO:0005737">
    <property type="term" value="C:cytoplasm"/>
    <property type="evidence" value="ECO:0007669"/>
    <property type="project" value="UniProtKB-SubCell"/>
</dbReference>
<dbReference type="SUPFAM" id="SSF52402">
    <property type="entry name" value="Adenine nucleotide alpha hydrolases-like"/>
    <property type="match status" value="1"/>
</dbReference>
<keyword evidence="3 8" id="KW-0436">Ligase</keyword>
<dbReference type="CDD" id="cd01992">
    <property type="entry name" value="TilS_N"/>
    <property type="match status" value="1"/>
</dbReference>
<keyword evidence="6 8" id="KW-0067">ATP-binding</keyword>
<dbReference type="SUPFAM" id="SSF56037">
    <property type="entry name" value="PheT/TilS domain"/>
    <property type="match status" value="1"/>
</dbReference>
<evidence type="ECO:0000313" key="11">
    <source>
        <dbReference type="Proteomes" id="UP001139308"/>
    </source>
</evidence>
<comment type="caution">
    <text evidence="10">The sequence shown here is derived from an EMBL/GenBank/DDBJ whole genome shotgun (WGS) entry which is preliminary data.</text>
</comment>
<evidence type="ECO:0000256" key="1">
    <source>
        <dbReference type="ARBA" id="ARBA00004496"/>
    </source>
</evidence>
<evidence type="ECO:0000256" key="2">
    <source>
        <dbReference type="ARBA" id="ARBA00022490"/>
    </source>
</evidence>
<comment type="similarity">
    <text evidence="8">Belongs to the tRNA(Ile)-lysidine synthase family.</text>
</comment>
<dbReference type="PANTHER" id="PTHR43033:SF1">
    <property type="entry name" value="TRNA(ILE)-LYSIDINE SYNTHASE-RELATED"/>
    <property type="match status" value="1"/>
</dbReference>
<dbReference type="Pfam" id="PF11734">
    <property type="entry name" value="TilS_C"/>
    <property type="match status" value="1"/>
</dbReference>
<dbReference type="HAMAP" id="MF_01161">
    <property type="entry name" value="tRNA_Ile_lys_synt"/>
    <property type="match status" value="1"/>
</dbReference>
<dbReference type="Pfam" id="PF09179">
    <property type="entry name" value="TilS"/>
    <property type="match status" value="1"/>
</dbReference>
<dbReference type="InterPro" id="IPR014729">
    <property type="entry name" value="Rossmann-like_a/b/a_fold"/>
</dbReference>
<dbReference type="NCBIfam" id="TIGR02432">
    <property type="entry name" value="lysidine_TilS_N"/>
    <property type="match status" value="1"/>
</dbReference>
<gene>
    <name evidence="8 10" type="primary">tilS</name>
    <name evidence="10" type="ORF">L5014_09085</name>
</gene>
<keyword evidence="11" id="KW-1185">Reference proteome</keyword>
<dbReference type="InterPro" id="IPR012796">
    <property type="entry name" value="Lysidine-tRNA-synth_C"/>
</dbReference>
<dbReference type="GO" id="GO:0032267">
    <property type="term" value="F:tRNA(Ile)-lysidine synthase activity"/>
    <property type="evidence" value="ECO:0007669"/>
    <property type="project" value="UniProtKB-EC"/>
</dbReference>
<dbReference type="Pfam" id="PF01171">
    <property type="entry name" value="ATP_bind_3"/>
    <property type="match status" value="1"/>
</dbReference>
<keyword evidence="4 8" id="KW-0819">tRNA processing</keyword>
<keyword evidence="5 8" id="KW-0547">Nucleotide-binding</keyword>
<dbReference type="Gene3D" id="3.40.50.620">
    <property type="entry name" value="HUPs"/>
    <property type="match status" value="1"/>
</dbReference>
<organism evidence="10 11">
    <name type="scientific">Paraburkholderia tagetis</name>
    <dbReference type="NCBI Taxonomy" id="2913261"/>
    <lineage>
        <taxon>Bacteria</taxon>
        <taxon>Pseudomonadati</taxon>
        <taxon>Pseudomonadota</taxon>
        <taxon>Betaproteobacteria</taxon>
        <taxon>Burkholderiales</taxon>
        <taxon>Burkholderiaceae</taxon>
        <taxon>Paraburkholderia</taxon>
    </lineage>
</organism>
<dbReference type="AlphaFoldDB" id="A0A9X1RJE3"/>
<dbReference type="GO" id="GO:0005524">
    <property type="term" value="F:ATP binding"/>
    <property type="evidence" value="ECO:0007669"/>
    <property type="project" value="UniProtKB-UniRule"/>
</dbReference>
<evidence type="ECO:0000256" key="6">
    <source>
        <dbReference type="ARBA" id="ARBA00022840"/>
    </source>
</evidence>
<dbReference type="GO" id="GO:0006400">
    <property type="term" value="P:tRNA modification"/>
    <property type="evidence" value="ECO:0007669"/>
    <property type="project" value="UniProtKB-UniRule"/>
</dbReference>
<comment type="domain">
    <text evidence="8">The N-terminal region contains the highly conserved SGGXDS motif, predicted to be a P-loop motif involved in ATP binding.</text>
</comment>
<dbReference type="PANTHER" id="PTHR43033">
    <property type="entry name" value="TRNA(ILE)-LYSIDINE SYNTHASE-RELATED"/>
    <property type="match status" value="1"/>
</dbReference>
<dbReference type="SUPFAM" id="SSF82829">
    <property type="entry name" value="MesJ substrate recognition domain-like"/>
    <property type="match status" value="1"/>
</dbReference>
<dbReference type="Proteomes" id="UP001139308">
    <property type="component" value="Unassembled WGS sequence"/>
</dbReference>
<dbReference type="InterPro" id="IPR015262">
    <property type="entry name" value="tRNA_Ile_lys_synt_subst-bd"/>
</dbReference>
<dbReference type="InterPro" id="IPR012795">
    <property type="entry name" value="tRNA_Ile_lys_synt_N"/>
</dbReference>
<dbReference type="EC" id="6.3.4.19" evidence="8"/>
<evidence type="ECO:0000259" key="9">
    <source>
        <dbReference type="SMART" id="SM00977"/>
    </source>
</evidence>
<dbReference type="RefSeq" id="WP_238463302.1">
    <property type="nucleotide sequence ID" value="NZ_JAKLJA010000005.1"/>
</dbReference>
<sequence>MTDHPQSDAGRIVLDTLGVVLSTLPADARVAIAFSGGLDSSVLLDAAVRTAGAARLVALHVHHGLSQNADQWLAHCEATAHAYGVAFDARRVVLARDDAAGVEAAARDVRYRALDAMCAAHGAQSLWLAQHADDQAETVLLQLLRGAGLAGLAAMAPAREMAGGASRVRPLLNLLRAQLERYAHAYRLHWIEDESNADTRYARNALRHDVLPALSAHFPGFRDALARTAAHAASAQRLLDDLAQIDLSEAGHDDAGTLSHAGLVALDDARALNLLRCWMRSLGLPAASTARLADALRQLREIAREGEGHALRVDHAGRTLRCYRGRVFWGASRAEAVPAGAVGAAMNTAAGEGAGREPVGLNWHGEEVWRLPQWHGSYVFAPADASDPDAVPESVLRGGPLVARAREGGERLRDEAANVSRTLKNLFQARGVPAWERDVPLLYVGETLLFVPRIGVNHSALGAQGGVPDEAHAPRWRRIEWREDLLIA</sequence>
<evidence type="ECO:0000313" key="10">
    <source>
        <dbReference type="EMBL" id="MCG5073516.1"/>
    </source>
</evidence>
<evidence type="ECO:0000256" key="4">
    <source>
        <dbReference type="ARBA" id="ARBA00022694"/>
    </source>
</evidence>
<feature type="domain" description="Lysidine-tRNA(Ile) synthetase C-terminal" evidence="9">
    <location>
        <begin position="401"/>
        <end position="470"/>
    </location>
</feature>
<feature type="binding site" evidence="8">
    <location>
        <begin position="35"/>
        <end position="40"/>
    </location>
    <ligand>
        <name>ATP</name>
        <dbReference type="ChEBI" id="CHEBI:30616"/>
    </ligand>
</feature>
<dbReference type="SMART" id="SM00977">
    <property type="entry name" value="TilS_C"/>
    <property type="match status" value="1"/>
</dbReference>
<accession>A0A9X1RJE3</accession>
<evidence type="ECO:0000256" key="3">
    <source>
        <dbReference type="ARBA" id="ARBA00022598"/>
    </source>
</evidence>
<comment type="function">
    <text evidence="8">Ligates lysine onto the cytidine present at position 34 of the AUA codon-specific tRNA(Ile) that contains the anticodon CAU, in an ATP-dependent manner. Cytidine is converted to lysidine, thus changing the amino acid specificity of the tRNA from methionine to isoleucine.</text>
</comment>
<evidence type="ECO:0000256" key="7">
    <source>
        <dbReference type="ARBA" id="ARBA00048539"/>
    </source>
</evidence>
<comment type="subcellular location">
    <subcellularLocation>
        <location evidence="1 8">Cytoplasm</location>
    </subcellularLocation>
</comment>
<protein>
    <recommendedName>
        <fullName evidence="8">tRNA(Ile)-lysidine synthase</fullName>
        <ecNumber evidence="8">6.3.4.19</ecNumber>
    </recommendedName>
    <alternativeName>
        <fullName evidence="8">tRNA(Ile)-2-lysyl-cytidine synthase</fullName>
    </alternativeName>
    <alternativeName>
        <fullName evidence="8">tRNA(Ile)-lysidine synthetase</fullName>
    </alternativeName>
</protein>
<dbReference type="Gene3D" id="1.20.59.20">
    <property type="match status" value="1"/>
</dbReference>
<proteinExistence type="inferred from homology"/>
<dbReference type="InterPro" id="IPR011063">
    <property type="entry name" value="TilS/TtcA_N"/>
</dbReference>
<name>A0A9X1RJE3_9BURK</name>
<comment type="catalytic activity">
    <reaction evidence="7 8">
        <text>cytidine(34) in tRNA(Ile2) + L-lysine + ATP = lysidine(34) in tRNA(Ile2) + AMP + diphosphate + H(+)</text>
        <dbReference type="Rhea" id="RHEA:43744"/>
        <dbReference type="Rhea" id="RHEA-COMP:10625"/>
        <dbReference type="Rhea" id="RHEA-COMP:10670"/>
        <dbReference type="ChEBI" id="CHEBI:15378"/>
        <dbReference type="ChEBI" id="CHEBI:30616"/>
        <dbReference type="ChEBI" id="CHEBI:32551"/>
        <dbReference type="ChEBI" id="CHEBI:33019"/>
        <dbReference type="ChEBI" id="CHEBI:82748"/>
        <dbReference type="ChEBI" id="CHEBI:83665"/>
        <dbReference type="ChEBI" id="CHEBI:456215"/>
        <dbReference type="EC" id="6.3.4.19"/>
    </reaction>
</comment>
<keyword evidence="2 8" id="KW-0963">Cytoplasm</keyword>
<evidence type="ECO:0000256" key="8">
    <source>
        <dbReference type="HAMAP-Rule" id="MF_01161"/>
    </source>
</evidence>
<dbReference type="InterPro" id="IPR012094">
    <property type="entry name" value="tRNA_Ile_lys_synt"/>
</dbReference>
<reference evidence="10" key="1">
    <citation type="submission" date="2022-01" db="EMBL/GenBank/DDBJ databases">
        <title>Genome sequence and assembly of Parabukholderia sp. RG36.</title>
        <authorList>
            <person name="Chhetri G."/>
        </authorList>
    </citation>
    <scope>NUCLEOTIDE SEQUENCE</scope>
    <source>
        <strain evidence="10">RG36</strain>
    </source>
</reference>